<dbReference type="PANTHER" id="PTHR34117">
    <property type="entry name" value="STYLE CELL-CYCLE INHIBITOR 1"/>
    <property type="match status" value="1"/>
</dbReference>
<protein>
    <submittedName>
        <fullName evidence="2">Uncharacterized protein</fullName>
    </submittedName>
</protein>
<feature type="compositionally biased region" description="Polar residues" evidence="1">
    <location>
        <begin position="287"/>
        <end position="299"/>
    </location>
</feature>
<evidence type="ECO:0000313" key="2">
    <source>
        <dbReference type="EMBL" id="KAF5323162.1"/>
    </source>
</evidence>
<feature type="compositionally biased region" description="Basic and acidic residues" evidence="1">
    <location>
        <begin position="81"/>
        <end position="144"/>
    </location>
</feature>
<accession>A0A8H5BH09</accession>
<feature type="compositionally biased region" description="Basic and acidic residues" evidence="1">
    <location>
        <begin position="300"/>
        <end position="309"/>
    </location>
</feature>
<sequence>MPTYCPLTNGRLATGSLSWTRHFLLLEHVPPPSPSLLPGMSSRRGRAPGTEVDDNDSKEDRSKRSARYYSPSRSRSNSRSLDYDSDRDRHERRDRADRHSRDDRRSKDDRRRGRDRDRSRERDRDRDKNRERERDRSRDRDREPQTLPYNAKEISKSDYFQKIDEFRIWLKEEKGKYFDELSGDKARSYFAKFVKAWNRNKLPSNLTHLYSGVDPSSISATSQTAYKWSFASKSKMSKQDEEVVRRTREGVSAATNGPGREPGAGRDWDSAGPSNVSAGGGRMQGPTLPSASDLQLARESQSELADHDRRLKRKRDRLEEKEHIEDLVGPKEVGREGMLEKKRAKREGDKAFREERGGRGDEGLEIDEGTLMGGGDSFKAAIVRRDAAKTRYEHNNLTARLEKEQRTNEIREKESRTMEMLRGLAKERFG</sequence>
<dbReference type="AlphaFoldDB" id="A0A8H5BH09"/>
<comment type="caution">
    <text evidence="2">The sequence shown here is derived from an EMBL/GenBank/DDBJ whole genome shotgun (WGS) entry which is preliminary data.</text>
</comment>
<reference evidence="2 3" key="1">
    <citation type="journal article" date="2020" name="ISME J.">
        <title>Uncovering the hidden diversity of litter-decomposition mechanisms in mushroom-forming fungi.</title>
        <authorList>
            <person name="Floudas D."/>
            <person name="Bentzer J."/>
            <person name="Ahren D."/>
            <person name="Johansson T."/>
            <person name="Persson P."/>
            <person name="Tunlid A."/>
        </authorList>
    </citation>
    <scope>NUCLEOTIDE SEQUENCE [LARGE SCALE GENOMIC DNA]</scope>
    <source>
        <strain evidence="2 3">CBS 291.85</strain>
    </source>
</reference>
<dbReference type="OrthoDB" id="2139939at2759"/>
<feature type="region of interest" description="Disordered" evidence="1">
    <location>
        <begin position="29"/>
        <end position="153"/>
    </location>
</feature>
<gene>
    <name evidence="2" type="ORF">D9758_016793</name>
</gene>
<name>A0A8H5BH09_9AGAR</name>
<feature type="region of interest" description="Disordered" evidence="1">
    <location>
        <begin position="327"/>
        <end position="375"/>
    </location>
</feature>
<feature type="compositionally biased region" description="Basic and acidic residues" evidence="1">
    <location>
        <begin position="237"/>
        <end position="249"/>
    </location>
</feature>
<evidence type="ECO:0000313" key="3">
    <source>
        <dbReference type="Proteomes" id="UP000559256"/>
    </source>
</evidence>
<dbReference type="EMBL" id="JAACJM010000398">
    <property type="protein sequence ID" value="KAF5323162.1"/>
    <property type="molecule type" value="Genomic_DNA"/>
</dbReference>
<organism evidence="2 3">
    <name type="scientific">Tetrapyrgos nigripes</name>
    <dbReference type="NCBI Taxonomy" id="182062"/>
    <lineage>
        <taxon>Eukaryota</taxon>
        <taxon>Fungi</taxon>
        <taxon>Dikarya</taxon>
        <taxon>Basidiomycota</taxon>
        <taxon>Agaricomycotina</taxon>
        <taxon>Agaricomycetes</taxon>
        <taxon>Agaricomycetidae</taxon>
        <taxon>Agaricales</taxon>
        <taxon>Marasmiineae</taxon>
        <taxon>Marasmiaceae</taxon>
        <taxon>Tetrapyrgos</taxon>
    </lineage>
</organism>
<dbReference type="Proteomes" id="UP000559256">
    <property type="component" value="Unassembled WGS sequence"/>
</dbReference>
<dbReference type="PANTHER" id="PTHR34117:SF1">
    <property type="entry name" value="STYLE CELL-CYCLE INHIBITOR 1"/>
    <property type="match status" value="1"/>
</dbReference>
<dbReference type="InterPro" id="IPR044688">
    <property type="entry name" value="SCI-1-like"/>
</dbReference>
<keyword evidence="3" id="KW-1185">Reference proteome</keyword>
<feature type="region of interest" description="Disordered" evidence="1">
    <location>
        <begin position="237"/>
        <end position="313"/>
    </location>
</feature>
<feature type="compositionally biased region" description="Low complexity" evidence="1">
    <location>
        <begin position="67"/>
        <end position="80"/>
    </location>
</feature>
<feature type="compositionally biased region" description="Basic and acidic residues" evidence="1">
    <location>
        <begin position="327"/>
        <end position="362"/>
    </location>
</feature>
<proteinExistence type="predicted"/>
<evidence type="ECO:0000256" key="1">
    <source>
        <dbReference type="SAM" id="MobiDB-lite"/>
    </source>
</evidence>